<dbReference type="Proteomes" id="UP000522720">
    <property type="component" value="Unassembled WGS sequence"/>
</dbReference>
<keyword evidence="1 3" id="KW-0808">Transferase</keyword>
<dbReference type="InterPro" id="IPR000182">
    <property type="entry name" value="GNAT_dom"/>
</dbReference>
<dbReference type="SUPFAM" id="SSF55729">
    <property type="entry name" value="Acyl-CoA N-acyltransferases (Nat)"/>
    <property type="match status" value="1"/>
</dbReference>
<dbReference type="GO" id="GO:0008080">
    <property type="term" value="F:N-acetyltransferase activity"/>
    <property type="evidence" value="ECO:0007669"/>
    <property type="project" value="InterPro"/>
</dbReference>
<proteinExistence type="predicted"/>
<dbReference type="AlphaFoldDB" id="A0A7X6S0F6"/>
<dbReference type="PANTHER" id="PTHR13947">
    <property type="entry name" value="GNAT FAMILY N-ACETYLTRANSFERASE"/>
    <property type="match status" value="1"/>
</dbReference>
<dbReference type="InterPro" id="IPR050769">
    <property type="entry name" value="NAT_camello-type"/>
</dbReference>
<accession>A0A7X6S0F6</accession>
<dbReference type="CDD" id="cd04301">
    <property type="entry name" value="NAT_SF"/>
    <property type="match status" value="1"/>
</dbReference>
<name>A0A7X6S0F6_9STRE</name>
<evidence type="ECO:0000256" key="1">
    <source>
        <dbReference type="ARBA" id="ARBA00022679"/>
    </source>
</evidence>
<evidence type="ECO:0000259" key="2">
    <source>
        <dbReference type="PROSITE" id="PS51186"/>
    </source>
</evidence>
<keyword evidence="4" id="KW-1185">Reference proteome</keyword>
<evidence type="ECO:0000313" key="3">
    <source>
        <dbReference type="EMBL" id="NKZ20074.1"/>
    </source>
</evidence>
<reference evidence="3 4" key="1">
    <citation type="submission" date="2020-04" db="EMBL/GenBank/DDBJ databases">
        <title>MicrobeNet Type strains.</title>
        <authorList>
            <person name="Nicholson A.C."/>
        </authorList>
    </citation>
    <scope>NUCLEOTIDE SEQUENCE [LARGE SCALE GENOMIC DNA]</scope>
    <source>
        <strain evidence="3 4">CCUG 69612</strain>
    </source>
</reference>
<dbReference type="PANTHER" id="PTHR13947:SF37">
    <property type="entry name" value="LD18367P"/>
    <property type="match status" value="1"/>
</dbReference>
<organism evidence="3 4">
    <name type="scientific">Streptococcus ovuberis</name>
    <dbReference type="NCBI Taxonomy" id="1936207"/>
    <lineage>
        <taxon>Bacteria</taxon>
        <taxon>Bacillati</taxon>
        <taxon>Bacillota</taxon>
        <taxon>Bacilli</taxon>
        <taxon>Lactobacillales</taxon>
        <taxon>Streptococcaceae</taxon>
        <taxon>Streptococcus</taxon>
    </lineage>
</organism>
<feature type="domain" description="N-acetyltransferase" evidence="2">
    <location>
        <begin position="1"/>
        <end position="158"/>
    </location>
</feature>
<evidence type="ECO:0000313" key="4">
    <source>
        <dbReference type="Proteomes" id="UP000522720"/>
    </source>
</evidence>
<dbReference type="PROSITE" id="PS51186">
    <property type="entry name" value="GNAT"/>
    <property type="match status" value="1"/>
</dbReference>
<dbReference type="InterPro" id="IPR016181">
    <property type="entry name" value="Acyl_CoA_acyltransferase"/>
</dbReference>
<dbReference type="EMBL" id="JAAXPR010000005">
    <property type="protein sequence ID" value="NKZ20074.1"/>
    <property type="molecule type" value="Genomic_DNA"/>
</dbReference>
<sequence length="166" mass="18919">MEPQYLTPTDNSAVAQLIRYCLEDESLALSGTAYFDPQLDGLASYYADLERADYFVLKDAGQVVACGGFGPISETVCELQKLYVDKNYRRKGYARQLLAHIEDKALQAGYEQMYLESSTKLAAALKLYEKMGYRHLAQPLIQETGHYLMDVWMVKHLRKKAETMKN</sequence>
<dbReference type="RefSeq" id="WP_168548831.1">
    <property type="nucleotide sequence ID" value="NZ_JAAXPR010000005.1"/>
</dbReference>
<dbReference type="Pfam" id="PF00583">
    <property type="entry name" value="Acetyltransf_1"/>
    <property type="match status" value="1"/>
</dbReference>
<dbReference type="Gene3D" id="3.40.630.30">
    <property type="match status" value="1"/>
</dbReference>
<comment type="caution">
    <text evidence="3">The sequence shown here is derived from an EMBL/GenBank/DDBJ whole genome shotgun (WGS) entry which is preliminary data.</text>
</comment>
<protein>
    <submittedName>
        <fullName evidence="3">GNAT family N-acetyltransferase</fullName>
    </submittedName>
</protein>
<gene>
    <name evidence="3" type="ORF">HF992_04305</name>
</gene>